<protein>
    <submittedName>
        <fullName evidence="2">Hemerythrin domain-containing protein</fullName>
    </submittedName>
</protein>
<organism evidence="2 3">
    <name type="scientific">Deefgea piscis</name>
    <dbReference type="NCBI Taxonomy" id="2739061"/>
    <lineage>
        <taxon>Bacteria</taxon>
        <taxon>Pseudomonadati</taxon>
        <taxon>Pseudomonadota</taxon>
        <taxon>Betaproteobacteria</taxon>
        <taxon>Neisseriales</taxon>
        <taxon>Chitinibacteraceae</taxon>
        <taxon>Deefgea</taxon>
    </lineage>
</organism>
<gene>
    <name evidence="2" type="ORF">HQN60_07235</name>
</gene>
<keyword evidence="3" id="KW-1185">Reference proteome</keyword>
<dbReference type="EMBL" id="CP054143">
    <property type="protein sequence ID" value="QKJ66507.1"/>
    <property type="molecule type" value="Genomic_DNA"/>
</dbReference>
<dbReference type="CDD" id="cd12108">
    <property type="entry name" value="Hr-like"/>
    <property type="match status" value="1"/>
</dbReference>
<evidence type="ECO:0000313" key="3">
    <source>
        <dbReference type="Proteomes" id="UP000504844"/>
    </source>
</evidence>
<dbReference type="Proteomes" id="UP000504844">
    <property type="component" value="Chromosome"/>
</dbReference>
<evidence type="ECO:0000259" key="1">
    <source>
        <dbReference type="Pfam" id="PF01814"/>
    </source>
</evidence>
<reference evidence="2 3" key="1">
    <citation type="submission" date="2020-05" db="EMBL/GenBank/DDBJ databases">
        <title>Complete genome sequence of Deefgea sp. D17.</title>
        <authorList>
            <person name="Bae J.-W."/>
            <person name="Han J.E."/>
        </authorList>
    </citation>
    <scope>NUCLEOTIDE SEQUENCE [LARGE SCALE GENOMIC DNA]</scope>
    <source>
        <strain evidence="2 3">D17</strain>
    </source>
</reference>
<evidence type="ECO:0000313" key="2">
    <source>
        <dbReference type="EMBL" id="QKJ66507.1"/>
    </source>
</evidence>
<dbReference type="InterPro" id="IPR012312">
    <property type="entry name" value="Hemerythrin-like"/>
</dbReference>
<dbReference type="AlphaFoldDB" id="A0A6M8SXR7"/>
<name>A0A6M8SXR7_9NEIS</name>
<proteinExistence type="predicted"/>
<feature type="domain" description="Hemerythrin-like" evidence="1">
    <location>
        <begin position="14"/>
        <end position="150"/>
    </location>
</feature>
<accession>A0A6M8SXR7</accession>
<dbReference type="KEGG" id="dee:HQN60_07235"/>
<dbReference type="Gene3D" id="1.20.120.520">
    <property type="entry name" value="nmb1532 protein domain like"/>
    <property type="match status" value="1"/>
</dbReference>
<dbReference type="RefSeq" id="WP_173533011.1">
    <property type="nucleotide sequence ID" value="NZ_CP054143.1"/>
</dbReference>
<dbReference type="Pfam" id="PF01814">
    <property type="entry name" value="Hemerythrin"/>
    <property type="match status" value="1"/>
</dbReference>
<sequence length="177" mass="19243">MLNPFATETVTFETPIAMLIACHDRVRQYAALTETLALHLQQQGADAAAVAGAQSILRYFDIAAPLHHQDEDEDLFPALLEHASPILRADIEQVMAEHAELAQLWHQVRQALLAVIAGDASRLNLALAQSFAKLYPAHAAKEEIDIYPAAAQLLDANCLAQLGKNMAARRTDAARSA</sequence>